<sequence>MIPEDIRKRLSAESFKCNFSVYISFFKPFFKTMKEAEEFIYLCEHHDLVSKRAMHQLVRGISMADNVFKLNQSTKLDGIQVQYWIMTIEALYKATNQKAITDKFKIIRDFFSNYINSEDQDRLKTGIHAMDGQPLNIINIADLFNGIRNMVAHEGIYWMCVFREDDYMGYALKPNFKEAFKNSTYVIGDDPQLIENKMESYWLCLTGEEIRNMIVRGGVTFLTGLLSD</sequence>
<dbReference type="EMBL" id="JAGVRK010000001">
    <property type="protein sequence ID" value="MBS2970537.1"/>
    <property type="molecule type" value="Genomic_DNA"/>
</dbReference>
<comment type="caution">
    <text evidence="1">The sequence shown here is derived from an EMBL/GenBank/DDBJ whole genome shotgun (WGS) entry which is preliminary data.</text>
</comment>
<reference evidence="1 2" key="1">
    <citation type="submission" date="2021-04" db="EMBL/GenBank/DDBJ databases">
        <title>Metabacillus sp. strain KIGAM252 whole genome sequence.</title>
        <authorList>
            <person name="Seo M.-J."/>
            <person name="Cho E.-S."/>
            <person name="Hwang C.Y."/>
            <person name="Yoon D.J."/>
        </authorList>
    </citation>
    <scope>NUCLEOTIDE SEQUENCE [LARGE SCALE GENOMIC DNA]</scope>
    <source>
        <strain evidence="1 2">KIGAM252</strain>
    </source>
</reference>
<evidence type="ECO:0000313" key="2">
    <source>
        <dbReference type="Proteomes" id="UP000682403"/>
    </source>
</evidence>
<dbReference type="RefSeq" id="WP_211560962.1">
    <property type="nucleotide sequence ID" value="NZ_JAGVRK010000001.1"/>
</dbReference>
<evidence type="ECO:0000313" key="1">
    <source>
        <dbReference type="EMBL" id="MBS2970537.1"/>
    </source>
</evidence>
<keyword evidence="2" id="KW-1185">Reference proteome</keyword>
<protein>
    <recommendedName>
        <fullName evidence="3">MAE-28990/MAE-18760-like HEPN domain-containing protein</fullName>
    </recommendedName>
</protein>
<dbReference type="Proteomes" id="UP000682403">
    <property type="component" value="Unassembled WGS sequence"/>
</dbReference>
<evidence type="ECO:0008006" key="3">
    <source>
        <dbReference type="Google" id="ProtNLM"/>
    </source>
</evidence>
<organism evidence="1 2">
    <name type="scientific">Metabacillus flavus</name>
    <dbReference type="NCBI Taxonomy" id="2823519"/>
    <lineage>
        <taxon>Bacteria</taxon>
        <taxon>Bacillati</taxon>
        <taxon>Bacillota</taxon>
        <taxon>Bacilli</taxon>
        <taxon>Bacillales</taxon>
        <taxon>Bacillaceae</taxon>
        <taxon>Metabacillus</taxon>
    </lineage>
</organism>
<name>A0ABS5LIJ5_9BACI</name>
<proteinExistence type="predicted"/>
<accession>A0ABS5LIJ5</accession>
<gene>
    <name evidence="1" type="ORF">J9317_17465</name>
</gene>